<name>A0ABP7KQY9_9GAMM</name>
<evidence type="ECO:0000313" key="1">
    <source>
        <dbReference type="EMBL" id="GAA3885781.1"/>
    </source>
</evidence>
<proteinExistence type="predicted"/>
<dbReference type="EMBL" id="BAABDG010000002">
    <property type="protein sequence ID" value="GAA3885781.1"/>
    <property type="molecule type" value="Genomic_DNA"/>
</dbReference>
<dbReference type="InterPro" id="IPR006279">
    <property type="entry name" value="SoxD"/>
</dbReference>
<comment type="caution">
    <text evidence="1">The sequence shown here is derived from an EMBL/GenBank/DDBJ whole genome shotgun (WGS) entry which is preliminary data.</text>
</comment>
<keyword evidence="2" id="KW-1185">Reference proteome</keyword>
<dbReference type="Proteomes" id="UP001499994">
    <property type="component" value="Unassembled WGS sequence"/>
</dbReference>
<evidence type="ECO:0000313" key="2">
    <source>
        <dbReference type="Proteomes" id="UP001499994"/>
    </source>
</evidence>
<organism evidence="1 2">
    <name type="scientific">Gibbsiella dentisursi</name>
    <dbReference type="NCBI Taxonomy" id="796890"/>
    <lineage>
        <taxon>Bacteria</taxon>
        <taxon>Pseudomonadati</taxon>
        <taxon>Pseudomonadota</taxon>
        <taxon>Gammaproteobacteria</taxon>
        <taxon>Enterobacterales</taxon>
        <taxon>Yersiniaceae</taxon>
        <taxon>Gibbsiella</taxon>
    </lineage>
</organism>
<dbReference type="Pfam" id="PF04267">
    <property type="entry name" value="SoxD"/>
    <property type="match status" value="1"/>
</dbReference>
<gene>
    <name evidence="1" type="ORF">GCM10022405_08890</name>
</gene>
<sequence length="112" mass="12654">MKLMPCPLNGLRNISEFIYGGELKPMPDPLNCSDREWASYVFYSDNTAGIVTEWWMHAASSYWFLAERNTVTDEIIRTYDPAERFPHPPGREGAPTTAFAIPATAKQGVEIK</sequence>
<dbReference type="Gene3D" id="3.30.2270.10">
    <property type="entry name" value="Folate-binding superfamily"/>
    <property type="match status" value="1"/>
</dbReference>
<accession>A0ABP7KQY9</accession>
<reference evidence="2" key="1">
    <citation type="journal article" date="2019" name="Int. J. Syst. Evol. Microbiol.">
        <title>The Global Catalogue of Microorganisms (GCM) 10K type strain sequencing project: providing services to taxonomists for standard genome sequencing and annotation.</title>
        <authorList>
            <consortium name="The Broad Institute Genomics Platform"/>
            <consortium name="The Broad Institute Genome Sequencing Center for Infectious Disease"/>
            <person name="Wu L."/>
            <person name="Ma J."/>
        </authorList>
    </citation>
    <scope>NUCLEOTIDE SEQUENCE [LARGE SCALE GENOMIC DNA]</scope>
    <source>
        <strain evidence="2">JCM 17201</strain>
    </source>
</reference>
<dbReference type="InterPro" id="IPR038561">
    <property type="entry name" value="SoxD_sf"/>
</dbReference>
<dbReference type="RefSeq" id="WP_346079426.1">
    <property type="nucleotide sequence ID" value="NZ_BAABDG010000002.1"/>
</dbReference>
<protein>
    <submittedName>
        <fullName evidence="1">Sarcosine oxidase subunit delta</fullName>
    </submittedName>
</protein>